<dbReference type="OrthoDB" id="6614653at2759"/>
<keyword evidence="4" id="KW-1185">Reference proteome</keyword>
<dbReference type="EMBL" id="KV878212">
    <property type="protein sequence ID" value="OJJ36072.1"/>
    <property type="molecule type" value="Genomic_DNA"/>
</dbReference>
<dbReference type="GO" id="GO:0006631">
    <property type="term" value="P:fatty acid metabolic process"/>
    <property type="evidence" value="ECO:0007669"/>
    <property type="project" value="TreeGrafter"/>
</dbReference>
<sequence>MTADINGNLPNDPIFRQLLKVAREVTHVVVHDPSNGVDADYAQLLTDLLCMRGALREFLPHSLFDDRHLLNEDTPYVFVLSNGNYEYIIAALSILSIGGAVVPISTCILPEEALYFMQKCKSSTFLVGREYQDLGNKIHEHSSANGLPSTVLPIEMNASPIIDPKSPLITLTPGMEISPHRPGIVFFTSGTTGPPKGVVHARRMFYEMHRVSGPGHIFLSHHPAFWIGGALPLLRQPLAGARVEVIPSDPVVVWERLRAGGVTLFTGPPHFWTLIMQHFQNHLASLPADKVSAYIRGAQNLQVAYVSGAMPHGPLRRFWREEMGRPLQVSYGATELGDYGLSIHPETDVTLERCVGRPDPNITVRLSDGDHGEMMIKSEALFSGYLADEAATRTVFTEDGFYRTGDLARRVGEDYVLEGRASHEFIRFLGYKVPILEVEMRLLELPFISEGCILSVLDEDNNGLEAALVRLQPGTDQLSLKALREHLAANLPMYMLPAMLRILRDGEEIPRTPSLKVLRRDTVKKYFTRSEKQELPSDVEQWDFQRDRDTLAPRAWDWCGLQE</sequence>
<dbReference type="GO" id="GO:0031956">
    <property type="term" value="F:medium-chain fatty acid-CoA ligase activity"/>
    <property type="evidence" value="ECO:0007669"/>
    <property type="project" value="TreeGrafter"/>
</dbReference>
<evidence type="ECO:0000259" key="2">
    <source>
        <dbReference type="Pfam" id="PF00501"/>
    </source>
</evidence>
<dbReference type="InterPro" id="IPR000873">
    <property type="entry name" value="AMP-dep_synth/lig_dom"/>
</dbReference>
<dbReference type="Gene3D" id="3.40.50.12780">
    <property type="entry name" value="N-terminal domain of ligase-like"/>
    <property type="match status" value="1"/>
</dbReference>
<dbReference type="RefSeq" id="XP_040689748.1">
    <property type="nucleotide sequence ID" value="XM_040830984.1"/>
</dbReference>
<accession>A0A1L9RMD6</accession>
<dbReference type="GeneID" id="63746832"/>
<organism evidence="3 4">
    <name type="scientific">Aspergillus wentii DTO 134E9</name>
    <dbReference type="NCBI Taxonomy" id="1073089"/>
    <lineage>
        <taxon>Eukaryota</taxon>
        <taxon>Fungi</taxon>
        <taxon>Dikarya</taxon>
        <taxon>Ascomycota</taxon>
        <taxon>Pezizomycotina</taxon>
        <taxon>Eurotiomycetes</taxon>
        <taxon>Eurotiomycetidae</taxon>
        <taxon>Eurotiales</taxon>
        <taxon>Aspergillaceae</taxon>
        <taxon>Aspergillus</taxon>
        <taxon>Aspergillus subgen. Cremei</taxon>
    </lineage>
</organism>
<protein>
    <recommendedName>
        <fullName evidence="2">AMP-dependent synthetase/ligase domain-containing protein</fullName>
    </recommendedName>
</protein>
<name>A0A1L9RMD6_ASPWE</name>
<dbReference type="CDD" id="cd04433">
    <property type="entry name" value="AFD_class_I"/>
    <property type="match status" value="1"/>
</dbReference>
<dbReference type="AlphaFoldDB" id="A0A1L9RMD6"/>
<dbReference type="Proteomes" id="UP000184383">
    <property type="component" value="Unassembled WGS sequence"/>
</dbReference>
<dbReference type="SUPFAM" id="SSF56801">
    <property type="entry name" value="Acetyl-CoA synthetase-like"/>
    <property type="match status" value="1"/>
</dbReference>
<feature type="domain" description="AMP-dependent synthetase/ligase" evidence="2">
    <location>
        <begin position="77"/>
        <end position="386"/>
    </location>
</feature>
<proteinExistence type="inferred from homology"/>
<dbReference type="PROSITE" id="PS00455">
    <property type="entry name" value="AMP_BINDING"/>
    <property type="match status" value="1"/>
</dbReference>
<dbReference type="Pfam" id="PF00501">
    <property type="entry name" value="AMP-binding"/>
    <property type="match status" value="1"/>
</dbReference>
<dbReference type="Gene3D" id="3.30.300.30">
    <property type="match status" value="1"/>
</dbReference>
<dbReference type="InterPro" id="IPR020845">
    <property type="entry name" value="AMP-binding_CS"/>
</dbReference>
<reference evidence="4" key="1">
    <citation type="journal article" date="2017" name="Genome Biol.">
        <title>Comparative genomics reveals high biological diversity and specific adaptations in the industrially and medically important fungal genus Aspergillus.</title>
        <authorList>
            <person name="de Vries R.P."/>
            <person name="Riley R."/>
            <person name="Wiebenga A."/>
            <person name="Aguilar-Osorio G."/>
            <person name="Amillis S."/>
            <person name="Uchima C.A."/>
            <person name="Anderluh G."/>
            <person name="Asadollahi M."/>
            <person name="Askin M."/>
            <person name="Barry K."/>
            <person name="Battaglia E."/>
            <person name="Bayram O."/>
            <person name="Benocci T."/>
            <person name="Braus-Stromeyer S.A."/>
            <person name="Caldana C."/>
            <person name="Canovas D."/>
            <person name="Cerqueira G.C."/>
            <person name="Chen F."/>
            <person name="Chen W."/>
            <person name="Choi C."/>
            <person name="Clum A."/>
            <person name="Dos Santos R.A."/>
            <person name="Damasio A.R."/>
            <person name="Diallinas G."/>
            <person name="Emri T."/>
            <person name="Fekete E."/>
            <person name="Flipphi M."/>
            <person name="Freyberg S."/>
            <person name="Gallo A."/>
            <person name="Gournas C."/>
            <person name="Habgood R."/>
            <person name="Hainaut M."/>
            <person name="Harispe M.L."/>
            <person name="Henrissat B."/>
            <person name="Hilden K.S."/>
            <person name="Hope R."/>
            <person name="Hossain A."/>
            <person name="Karabika E."/>
            <person name="Karaffa L."/>
            <person name="Karanyi Z."/>
            <person name="Krasevec N."/>
            <person name="Kuo A."/>
            <person name="Kusch H."/>
            <person name="LaButti K."/>
            <person name="Lagendijk E.L."/>
            <person name="Lapidus A."/>
            <person name="Levasseur A."/>
            <person name="Lindquist E."/>
            <person name="Lipzen A."/>
            <person name="Logrieco A.F."/>
            <person name="MacCabe A."/>
            <person name="Maekelae M.R."/>
            <person name="Malavazi I."/>
            <person name="Melin P."/>
            <person name="Meyer V."/>
            <person name="Mielnichuk N."/>
            <person name="Miskei M."/>
            <person name="Molnar A.P."/>
            <person name="Mule G."/>
            <person name="Ngan C.Y."/>
            <person name="Orejas M."/>
            <person name="Orosz E."/>
            <person name="Ouedraogo J.P."/>
            <person name="Overkamp K.M."/>
            <person name="Park H.-S."/>
            <person name="Perrone G."/>
            <person name="Piumi F."/>
            <person name="Punt P.J."/>
            <person name="Ram A.F."/>
            <person name="Ramon A."/>
            <person name="Rauscher S."/>
            <person name="Record E."/>
            <person name="Riano-Pachon D.M."/>
            <person name="Robert V."/>
            <person name="Roehrig J."/>
            <person name="Ruller R."/>
            <person name="Salamov A."/>
            <person name="Salih N.S."/>
            <person name="Samson R.A."/>
            <person name="Sandor E."/>
            <person name="Sanguinetti M."/>
            <person name="Schuetze T."/>
            <person name="Sepcic K."/>
            <person name="Shelest E."/>
            <person name="Sherlock G."/>
            <person name="Sophianopoulou V."/>
            <person name="Squina F.M."/>
            <person name="Sun H."/>
            <person name="Susca A."/>
            <person name="Todd R.B."/>
            <person name="Tsang A."/>
            <person name="Unkles S.E."/>
            <person name="van de Wiele N."/>
            <person name="van Rossen-Uffink D."/>
            <person name="Oliveira J.V."/>
            <person name="Vesth T.C."/>
            <person name="Visser J."/>
            <person name="Yu J.-H."/>
            <person name="Zhou M."/>
            <person name="Andersen M.R."/>
            <person name="Archer D.B."/>
            <person name="Baker S.E."/>
            <person name="Benoit I."/>
            <person name="Brakhage A.A."/>
            <person name="Braus G.H."/>
            <person name="Fischer R."/>
            <person name="Frisvad J.C."/>
            <person name="Goldman G.H."/>
            <person name="Houbraken J."/>
            <person name="Oakley B."/>
            <person name="Pocsi I."/>
            <person name="Scazzocchio C."/>
            <person name="Seiboth B."/>
            <person name="vanKuyk P.A."/>
            <person name="Wortman J."/>
            <person name="Dyer P.S."/>
            <person name="Grigoriev I.V."/>
        </authorList>
    </citation>
    <scope>NUCLEOTIDE SEQUENCE [LARGE SCALE GENOMIC DNA]</scope>
    <source>
        <strain evidence="4">DTO 134E9</strain>
    </source>
</reference>
<dbReference type="STRING" id="1073089.A0A1L9RMD6"/>
<dbReference type="PANTHER" id="PTHR43201">
    <property type="entry name" value="ACYL-COA SYNTHETASE"/>
    <property type="match status" value="1"/>
</dbReference>
<comment type="similarity">
    <text evidence="1">Belongs to the ATP-dependent AMP-binding enzyme family.</text>
</comment>
<evidence type="ECO:0000256" key="1">
    <source>
        <dbReference type="ARBA" id="ARBA00006432"/>
    </source>
</evidence>
<dbReference type="InterPro" id="IPR042099">
    <property type="entry name" value="ANL_N_sf"/>
</dbReference>
<dbReference type="PANTHER" id="PTHR43201:SF8">
    <property type="entry name" value="ACYL-COA SYNTHETASE FAMILY MEMBER 3"/>
    <property type="match status" value="1"/>
</dbReference>
<evidence type="ECO:0000313" key="4">
    <source>
        <dbReference type="Proteomes" id="UP000184383"/>
    </source>
</evidence>
<evidence type="ECO:0000313" key="3">
    <source>
        <dbReference type="EMBL" id="OJJ36072.1"/>
    </source>
</evidence>
<gene>
    <name evidence="3" type="ORF">ASPWEDRAFT_172859</name>
</gene>
<dbReference type="VEuPathDB" id="FungiDB:ASPWEDRAFT_172859"/>
<dbReference type="InterPro" id="IPR045851">
    <property type="entry name" value="AMP-bd_C_sf"/>
</dbReference>